<organism evidence="8 9">
    <name type="scientific">Papaver nudicaule</name>
    <name type="common">Iceland poppy</name>
    <dbReference type="NCBI Taxonomy" id="74823"/>
    <lineage>
        <taxon>Eukaryota</taxon>
        <taxon>Viridiplantae</taxon>
        <taxon>Streptophyta</taxon>
        <taxon>Embryophyta</taxon>
        <taxon>Tracheophyta</taxon>
        <taxon>Spermatophyta</taxon>
        <taxon>Magnoliopsida</taxon>
        <taxon>Ranunculales</taxon>
        <taxon>Papaveraceae</taxon>
        <taxon>Papaveroideae</taxon>
        <taxon>Papaver</taxon>
    </lineage>
</organism>
<dbReference type="Proteomes" id="UP001177140">
    <property type="component" value="Unassembled WGS sequence"/>
</dbReference>
<evidence type="ECO:0000256" key="4">
    <source>
        <dbReference type="ARBA" id="ARBA00022968"/>
    </source>
</evidence>
<keyword evidence="6" id="KW-0325">Glycoprotein</keyword>
<dbReference type="Gene3D" id="3.40.50.150">
    <property type="entry name" value="Vaccinia Virus protein VP39"/>
    <property type="match status" value="1"/>
</dbReference>
<feature type="compositionally biased region" description="Acidic residues" evidence="7">
    <location>
        <begin position="146"/>
        <end position="155"/>
    </location>
</feature>
<accession>A0AA41SCZ3</accession>
<dbReference type="GO" id="GO:0008168">
    <property type="term" value="F:methyltransferase activity"/>
    <property type="evidence" value="ECO:0007669"/>
    <property type="project" value="UniProtKB-UniRule"/>
</dbReference>
<dbReference type="GO" id="GO:0032259">
    <property type="term" value="P:methylation"/>
    <property type="evidence" value="ECO:0007669"/>
    <property type="project" value="UniProtKB-KW"/>
</dbReference>
<dbReference type="GO" id="GO:0005768">
    <property type="term" value="C:endosome"/>
    <property type="evidence" value="ECO:0007669"/>
    <property type="project" value="TreeGrafter"/>
</dbReference>
<keyword evidence="3 6" id="KW-0489">Methyltransferase</keyword>
<proteinExistence type="inferred from homology"/>
<feature type="non-terminal residue" evidence="8">
    <location>
        <position position="442"/>
    </location>
</feature>
<evidence type="ECO:0000256" key="1">
    <source>
        <dbReference type="ARBA" id="ARBA00004606"/>
    </source>
</evidence>
<evidence type="ECO:0000256" key="3">
    <source>
        <dbReference type="ARBA" id="ARBA00022603"/>
    </source>
</evidence>
<evidence type="ECO:0000313" key="8">
    <source>
        <dbReference type="EMBL" id="MCL7032625.1"/>
    </source>
</evidence>
<feature type="compositionally biased region" description="Basic and acidic residues" evidence="7">
    <location>
        <begin position="133"/>
        <end position="145"/>
    </location>
</feature>
<evidence type="ECO:0000313" key="9">
    <source>
        <dbReference type="Proteomes" id="UP001177140"/>
    </source>
</evidence>
<sequence length="442" mass="49500">MAISKFGKNMKRPYGFCVKMTAVALLGLCFIFIWSTFSSSSSSLTYQRDSFGDIAEPAVANYKLSSKIHPKKSSKDEQEKVKSVWGDRDKKKEQKVAPAVTTQHKGKEKDKKKVVEVIKPEEQDSAASNSTIEGEKSGNENLEKDSGEDEIDDKEGVDVEGGINGETGGEVGVEGQESGENIENAGLKNLGKVKKKLGPVFDSKMQYTWNMCNVRSKYNYIPCTDVESSTRRMQLYRHHERSCPRIPPMCLVPLPPEGYKTPVPWPDSKLKIFYGNVEHPKLASFIKTQTWLMQSEEYLTFPSNQSEWKGGVLHYLDFVEEMVPDIEWGKNIRVVLDLGCMDSSFGATLLDKEVLALSLGLKDDLTDLAQIALERGFPAVVSHFGTRRLPFPSGVFDVIHCGECSIPWHSNGGRLLLEINRILRPGGYFILSKKQDSIEEEQ</sequence>
<dbReference type="SUPFAM" id="SSF53335">
    <property type="entry name" value="S-adenosyl-L-methionine-dependent methyltransferases"/>
    <property type="match status" value="1"/>
</dbReference>
<reference evidence="8" key="1">
    <citation type="submission" date="2022-03" db="EMBL/GenBank/DDBJ databases">
        <title>A functionally conserved STORR gene fusion in Papaver species that diverged 16.8 million years ago.</title>
        <authorList>
            <person name="Catania T."/>
        </authorList>
    </citation>
    <scope>NUCLEOTIDE SEQUENCE</scope>
    <source>
        <strain evidence="8">S-191538</strain>
    </source>
</reference>
<keyword evidence="6" id="KW-0808">Transferase</keyword>
<comment type="caution">
    <text evidence="8">The sequence shown here is derived from an EMBL/GenBank/DDBJ whole genome shotgun (WGS) entry which is preliminary data.</text>
</comment>
<keyword evidence="4 6" id="KW-0735">Signal-anchor</keyword>
<dbReference type="CDD" id="cd02440">
    <property type="entry name" value="AdoMet_MTases"/>
    <property type="match status" value="1"/>
</dbReference>
<dbReference type="InterPro" id="IPR029063">
    <property type="entry name" value="SAM-dependent_MTases_sf"/>
</dbReference>
<keyword evidence="9" id="KW-1185">Reference proteome</keyword>
<evidence type="ECO:0000256" key="7">
    <source>
        <dbReference type="SAM" id="MobiDB-lite"/>
    </source>
</evidence>
<dbReference type="GO" id="GO:0005802">
    <property type="term" value="C:trans-Golgi network"/>
    <property type="evidence" value="ECO:0007669"/>
    <property type="project" value="TreeGrafter"/>
</dbReference>
<dbReference type="EC" id="2.1.1.-" evidence="6"/>
<feature type="region of interest" description="Disordered" evidence="7">
    <location>
        <begin position="66"/>
        <end position="177"/>
    </location>
</feature>
<dbReference type="PANTHER" id="PTHR10108:SF1102">
    <property type="entry name" value="METHYLTRANSFERASE PMT28-RELATED"/>
    <property type="match status" value="1"/>
</dbReference>
<gene>
    <name evidence="8" type="ORF">MKW94_017105</name>
</gene>
<dbReference type="AlphaFoldDB" id="A0AA41SCZ3"/>
<dbReference type="Pfam" id="PF03141">
    <property type="entry name" value="Methyltransf_29"/>
    <property type="match status" value="1"/>
</dbReference>
<dbReference type="InterPro" id="IPR004159">
    <property type="entry name" value="Put_SAM_MeTrfase"/>
</dbReference>
<feature type="compositionally biased region" description="Basic and acidic residues" evidence="7">
    <location>
        <begin position="105"/>
        <end position="122"/>
    </location>
</feature>
<name>A0AA41SCZ3_PAPNU</name>
<feature type="compositionally biased region" description="Gly residues" evidence="7">
    <location>
        <begin position="162"/>
        <end position="172"/>
    </location>
</feature>
<dbReference type="PANTHER" id="PTHR10108">
    <property type="entry name" value="SAM-DEPENDENT METHYLTRANSFERASE"/>
    <property type="match status" value="1"/>
</dbReference>
<evidence type="ECO:0000256" key="2">
    <source>
        <dbReference type="ARBA" id="ARBA00008361"/>
    </source>
</evidence>
<protein>
    <recommendedName>
        <fullName evidence="6">Methyltransferase</fullName>
        <ecNumber evidence="6">2.1.1.-</ecNumber>
    </recommendedName>
</protein>
<comment type="similarity">
    <text evidence="2 6">Belongs to the methyltransferase superfamily.</text>
</comment>
<comment type="subcellular location">
    <subcellularLocation>
        <location evidence="5">Endomembrane system</location>
        <topology evidence="5">Single-pass membrane protein</topology>
    </subcellularLocation>
    <subcellularLocation>
        <location evidence="1 6">Membrane</location>
        <topology evidence="1 6">Single-pass type II membrane protein</topology>
    </subcellularLocation>
</comment>
<keyword evidence="4 6" id="KW-0812">Transmembrane</keyword>
<feature type="compositionally biased region" description="Basic and acidic residues" evidence="7">
    <location>
        <begin position="73"/>
        <end position="95"/>
    </location>
</feature>
<dbReference type="EMBL" id="JAJJMA010125527">
    <property type="protein sequence ID" value="MCL7032625.1"/>
    <property type="molecule type" value="Genomic_DNA"/>
</dbReference>
<evidence type="ECO:0000256" key="5">
    <source>
        <dbReference type="ARBA" id="ARBA00037847"/>
    </source>
</evidence>
<dbReference type="GO" id="GO:0016020">
    <property type="term" value="C:membrane"/>
    <property type="evidence" value="ECO:0007669"/>
    <property type="project" value="UniProtKB-SubCell"/>
</dbReference>
<evidence type="ECO:0000256" key="6">
    <source>
        <dbReference type="RuleBase" id="RU366043"/>
    </source>
</evidence>